<protein>
    <submittedName>
        <fullName evidence="2">Uncharacterized protein</fullName>
    </submittedName>
</protein>
<feature type="transmembrane region" description="Helical" evidence="1">
    <location>
        <begin position="29"/>
        <end position="50"/>
    </location>
</feature>
<organism evidence="2">
    <name type="scientific">bioreactor metagenome</name>
    <dbReference type="NCBI Taxonomy" id="1076179"/>
    <lineage>
        <taxon>unclassified sequences</taxon>
        <taxon>metagenomes</taxon>
        <taxon>ecological metagenomes</taxon>
    </lineage>
</organism>
<evidence type="ECO:0000256" key="1">
    <source>
        <dbReference type="SAM" id="Phobius"/>
    </source>
</evidence>
<keyword evidence="1" id="KW-0812">Transmembrane</keyword>
<accession>A0A645J587</accession>
<name>A0A645J587_9ZZZZ</name>
<comment type="caution">
    <text evidence="2">The sequence shown here is derived from an EMBL/GenBank/DDBJ whole genome shotgun (WGS) entry which is preliminary data.</text>
</comment>
<reference evidence="2" key="1">
    <citation type="submission" date="2019-08" db="EMBL/GenBank/DDBJ databases">
        <authorList>
            <person name="Kucharzyk K."/>
            <person name="Murdoch R.W."/>
            <person name="Higgins S."/>
            <person name="Loffler F."/>
        </authorList>
    </citation>
    <scope>NUCLEOTIDE SEQUENCE</scope>
</reference>
<evidence type="ECO:0000313" key="2">
    <source>
        <dbReference type="EMBL" id="MPN58300.1"/>
    </source>
</evidence>
<gene>
    <name evidence="2" type="ORF">SDC9_206003</name>
</gene>
<dbReference type="AlphaFoldDB" id="A0A645J587"/>
<dbReference type="EMBL" id="VSSQ01130823">
    <property type="protein sequence ID" value="MPN58300.1"/>
    <property type="molecule type" value="Genomic_DNA"/>
</dbReference>
<keyword evidence="1" id="KW-1133">Transmembrane helix</keyword>
<proteinExistence type="predicted"/>
<keyword evidence="1" id="KW-0472">Membrane</keyword>
<sequence length="160" mass="17208">MKIKFKPAAGSRGSGVYTVMKHPVTRAKFAFGTFLFILILTLIVLGVAWARHSAPKKEQASTSLLVNTGEAELLERYAGVREIPEKPNTVKLDGMMVRPDGESYATFTIDGVTATLVEGDYIGDYQVDSIEENGVTLAAQGTDVTLTLENNKLSLLGGGQ</sequence>